<name>A0A0N4XM28_NIPBR</name>
<evidence type="ECO:0000313" key="3">
    <source>
        <dbReference type="WBParaSite" id="NBR_0000358001-mRNA-1"/>
    </source>
</evidence>
<keyword evidence="2" id="KW-1185">Reference proteome</keyword>
<organism evidence="3">
    <name type="scientific">Nippostrongylus brasiliensis</name>
    <name type="common">Rat hookworm</name>
    <dbReference type="NCBI Taxonomy" id="27835"/>
    <lineage>
        <taxon>Eukaryota</taxon>
        <taxon>Metazoa</taxon>
        <taxon>Ecdysozoa</taxon>
        <taxon>Nematoda</taxon>
        <taxon>Chromadorea</taxon>
        <taxon>Rhabditida</taxon>
        <taxon>Rhabditina</taxon>
        <taxon>Rhabditomorpha</taxon>
        <taxon>Strongyloidea</taxon>
        <taxon>Heligmosomidae</taxon>
        <taxon>Nippostrongylus</taxon>
    </lineage>
</organism>
<dbReference type="InterPro" id="IPR036116">
    <property type="entry name" value="FN3_sf"/>
</dbReference>
<proteinExistence type="predicted"/>
<dbReference type="AlphaFoldDB" id="A0A0N4XM28"/>
<sequence length="155" mass="17569">MVLHMKTVDSVEALKTLRNVLHQSSDCYSSGRQVGFIAESLRVRRDTRGTESLLTVEWEGIQTGDHPDTDVKGFLVEYRAEKDKHWMVHSGIIPYKGPNHQYRVQIPKLPTGIAYFVRIKVLGAHNEILVETAEIRARNEIVSIKCENGELPDST</sequence>
<reference evidence="1 2" key="2">
    <citation type="submission" date="2018-11" db="EMBL/GenBank/DDBJ databases">
        <authorList>
            <consortium name="Pathogen Informatics"/>
        </authorList>
    </citation>
    <scope>NUCLEOTIDE SEQUENCE [LARGE SCALE GENOMIC DNA]</scope>
</reference>
<accession>A0A0N4XM28</accession>
<dbReference type="SUPFAM" id="SSF49265">
    <property type="entry name" value="Fibronectin type III"/>
    <property type="match status" value="1"/>
</dbReference>
<dbReference type="EMBL" id="UYSL01005520">
    <property type="protein sequence ID" value="VDL67170.1"/>
    <property type="molecule type" value="Genomic_DNA"/>
</dbReference>
<protein>
    <submittedName>
        <fullName evidence="3">Fibronectin type-III domain-containing protein</fullName>
    </submittedName>
</protein>
<dbReference type="STRING" id="27835.A0A0N4XM28"/>
<reference evidence="3" key="1">
    <citation type="submission" date="2017-02" db="UniProtKB">
        <authorList>
            <consortium name="WormBaseParasite"/>
        </authorList>
    </citation>
    <scope>IDENTIFICATION</scope>
</reference>
<dbReference type="Proteomes" id="UP000271162">
    <property type="component" value="Unassembled WGS sequence"/>
</dbReference>
<gene>
    <name evidence="1" type="ORF">NBR_LOCUS3581</name>
</gene>
<evidence type="ECO:0000313" key="2">
    <source>
        <dbReference type="Proteomes" id="UP000271162"/>
    </source>
</evidence>
<dbReference type="OMA" id="PPVHFIF"/>
<evidence type="ECO:0000313" key="1">
    <source>
        <dbReference type="EMBL" id="VDL67170.1"/>
    </source>
</evidence>
<dbReference type="WBParaSite" id="NBR_0000358001-mRNA-1">
    <property type="protein sequence ID" value="NBR_0000358001-mRNA-1"/>
    <property type="gene ID" value="NBR_0000358001"/>
</dbReference>